<organism evidence="4 5">
    <name type="scientific">Paraconiothyrium brasiliense</name>
    <dbReference type="NCBI Taxonomy" id="300254"/>
    <lineage>
        <taxon>Eukaryota</taxon>
        <taxon>Fungi</taxon>
        <taxon>Dikarya</taxon>
        <taxon>Ascomycota</taxon>
        <taxon>Pezizomycotina</taxon>
        <taxon>Dothideomycetes</taxon>
        <taxon>Pleosporomycetidae</taxon>
        <taxon>Pleosporales</taxon>
        <taxon>Massarineae</taxon>
        <taxon>Didymosphaeriaceae</taxon>
        <taxon>Paraconiothyrium</taxon>
    </lineage>
</organism>
<gene>
    <name evidence="4" type="ORF">SLS60_007451</name>
</gene>
<evidence type="ECO:0000256" key="2">
    <source>
        <dbReference type="SAM" id="MobiDB-lite"/>
    </source>
</evidence>
<keyword evidence="5" id="KW-1185">Reference proteome</keyword>
<dbReference type="InterPro" id="IPR036389">
    <property type="entry name" value="RNase_III_sf"/>
</dbReference>
<dbReference type="Proteomes" id="UP001521785">
    <property type="component" value="Unassembled WGS sequence"/>
</dbReference>
<feature type="region of interest" description="Disordered" evidence="2">
    <location>
        <begin position="150"/>
        <end position="214"/>
    </location>
</feature>
<feature type="compositionally biased region" description="Low complexity" evidence="2">
    <location>
        <begin position="165"/>
        <end position="175"/>
    </location>
</feature>
<evidence type="ECO:0000256" key="1">
    <source>
        <dbReference type="SAM" id="Coils"/>
    </source>
</evidence>
<dbReference type="InterPro" id="IPR000999">
    <property type="entry name" value="RNase_III_dom"/>
</dbReference>
<dbReference type="EMBL" id="JAKJXO020000010">
    <property type="protein sequence ID" value="KAL1599648.1"/>
    <property type="molecule type" value="Genomic_DNA"/>
</dbReference>
<proteinExistence type="predicted"/>
<sequence>MVRGFRPFVNRSRDPLQSHVTSTTPSTLKPAARLNTLEEREALKLGKRIEAIWATRRSLTIGEKNELTWLVTTQKHLRSGRLTLAQLQGLEPYRTWNVADQVRNLSHDQDETQLRRHLRIFNGDYTDLESQATAHQNVPTVSYRLPGSAWETQQARPQSPPQPVDDPSSKQSDPVEAPGPSFPLESPLVPERGQRISTSQDSRDPRAPQRVPGIRNIIEQRITSAKARLSRLLRGVSPFAQGSFHVRTDYARCPSNFFTRRDSLFFHMSQDPLHFHRPPPPIHIDLFDAATRDVRVENVIGYSFKNKSLCIEALKTDRTEIPLYWQGIVTPIADNRRLALLGDRALGLALAELWWDTNSSTYTYQALARKLESRVALALRGRELGIDDALIIRREHGPQVSDIIAETLEAIVGAVFVDSNNSLSVVQGVVKNLRFDHDLRQLAKAISPERGPTAVADNPLTNLPQIDFADDVPVTLSTEQLPAKTPNLEQASAERSHEQSQQIPEMFKKKSGIEQILAWKLPNDRRVHLLHELSKLQRQMEKVGATSVEYETFELKMSPQDRTTCMHAILVSEELFVKKLIEFRSNTRGRRKSLERQLDFVRQKIQSSSLEAGFKIDRATNEHEFSPLQVKSVKEKLLRKRWEYEMFTAMQGFSDYRIDKWKKLVDVKLQLDQIGVTPAEYDAYKSSMLAQDNIALTYYKEV</sequence>
<feature type="domain" description="RNase III" evidence="3">
    <location>
        <begin position="293"/>
        <end position="420"/>
    </location>
</feature>
<evidence type="ECO:0000313" key="5">
    <source>
        <dbReference type="Proteomes" id="UP001521785"/>
    </source>
</evidence>
<dbReference type="SUPFAM" id="SSF69065">
    <property type="entry name" value="RNase III domain-like"/>
    <property type="match status" value="1"/>
</dbReference>
<evidence type="ECO:0000313" key="4">
    <source>
        <dbReference type="EMBL" id="KAL1599648.1"/>
    </source>
</evidence>
<evidence type="ECO:0000259" key="3">
    <source>
        <dbReference type="PROSITE" id="PS50142"/>
    </source>
</evidence>
<reference evidence="4 5" key="1">
    <citation type="submission" date="2024-02" db="EMBL/GenBank/DDBJ databases">
        <title>De novo assembly and annotation of 12 fungi associated with fruit tree decline syndrome in Ontario, Canada.</title>
        <authorList>
            <person name="Sulman M."/>
            <person name="Ellouze W."/>
            <person name="Ilyukhin E."/>
        </authorList>
    </citation>
    <scope>NUCLEOTIDE SEQUENCE [LARGE SCALE GENOMIC DNA]</scope>
    <source>
        <strain evidence="4 5">M42-189</strain>
    </source>
</reference>
<dbReference type="Gene3D" id="1.10.1520.10">
    <property type="entry name" value="Ribonuclease III domain"/>
    <property type="match status" value="1"/>
</dbReference>
<feature type="coiled-coil region" evidence="1">
    <location>
        <begin position="584"/>
        <end position="611"/>
    </location>
</feature>
<dbReference type="CDD" id="cd00593">
    <property type="entry name" value="RIBOc"/>
    <property type="match status" value="1"/>
</dbReference>
<protein>
    <recommendedName>
        <fullName evidence="3">RNase III domain-containing protein</fullName>
    </recommendedName>
</protein>
<comment type="caution">
    <text evidence="4">The sequence shown here is derived from an EMBL/GenBank/DDBJ whole genome shotgun (WGS) entry which is preliminary data.</text>
</comment>
<dbReference type="PROSITE" id="PS50142">
    <property type="entry name" value="RNASE_3_2"/>
    <property type="match status" value="1"/>
</dbReference>
<name>A0ABR3R5E1_9PLEO</name>
<keyword evidence="1" id="KW-0175">Coiled coil</keyword>
<dbReference type="Pfam" id="PF00636">
    <property type="entry name" value="Ribonuclease_3"/>
    <property type="match status" value="1"/>
</dbReference>
<accession>A0ABR3R5E1</accession>